<dbReference type="CDD" id="cd08023">
    <property type="entry name" value="GH16_laminarinase_like"/>
    <property type="match status" value="1"/>
</dbReference>
<evidence type="ECO:0000313" key="5">
    <source>
        <dbReference type="Proteomes" id="UP001597112"/>
    </source>
</evidence>
<dbReference type="Proteomes" id="UP001597112">
    <property type="component" value="Unassembled WGS sequence"/>
</dbReference>
<keyword evidence="2" id="KW-0732">Signal</keyword>
<dbReference type="EMBL" id="JBHTKA010000007">
    <property type="protein sequence ID" value="MFD1001639.1"/>
    <property type="molecule type" value="Genomic_DNA"/>
</dbReference>
<evidence type="ECO:0000259" key="3">
    <source>
        <dbReference type="PROSITE" id="PS51762"/>
    </source>
</evidence>
<dbReference type="PROSITE" id="PS51257">
    <property type="entry name" value="PROKAR_LIPOPROTEIN"/>
    <property type="match status" value="1"/>
</dbReference>
<dbReference type="RefSeq" id="WP_377581737.1">
    <property type="nucleotide sequence ID" value="NZ_JBHTKA010000007.1"/>
</dbReference>
<dbReference type="PROSITE" id="PS51762">
    <property type="entry name" value="GH16_2"/>
    <property type="match status" value="1"/>
</dbReference>
<comment type="caution">
    <text evidence="4">The sequence shown here is derived from an EMBL/GenBank/DDBJ whole genome shotgun (WGS) entry which is preliminary data.</text>
</comment>
<comment type="similarity">
    <text evidence="1">Belongs to the glycosyl hydrolase 16 family.</text>
</comment>
<dbReference type="PANTHER" id="PTHR10963">
    <property type="entry name" value="GLYCOSYL HYDROLASE-RELATED"/>
    <property type="match status" value="1"/>
</dbReference>
<evidence type="ECO:0000256" key="1">
    <source>
        <dbReference type="ARBA" id="ARBA00006865"/>
    </source>
</evidence>
<sequence>MKFMLRLLITILVLSVVSCQSPSVNSAHVPDGYTLQWSDEFEVSAIDTASWTAGSLRDSRYGDLVPGAKGDHLLNDHYAGYITTEDSYLENGSLVLRNQKRSYTGHNPAGTYSYTSGWVMSMHKIYFNKGYLEIKARFPTGDKVWPALWLIAEDLTWGPEWDIFEYFGYREDVGFDNMGVHLYSAENQWHSAWLKQFDKTFRCDAWHIYGFEWTDQSATWYIDGKKVHELLASQTKGWPDENMYLVLNNGQRSESPDSATVWPNALYIDYVKLYQKNK</sequence>
<dbReference type="Gene3D" id="2.60.120.200">
    <property type="match status" value="1"/>
</dbReference>
<protein>
    <submittedName>
        <fullName evidence="4">Family 16 glycosylhydrolase</fullName>
    </submittedName>
</protein>
<evidence type="ECO:0000313" key="4">
    <source>
        <dbReference type="EMBL" id="MFD1001639.1"/>
    </source>
</evidence>
<accession>A0ABW3K682</accession>
<keyword evidence="5" id="KW-1185">Reference proteome</keyword>
<dbReference type="InterPro" id="IPR000757">
    <property type="entry name" value="Beta-glucanase-like"/>
</dbReference>
<dbReference type="SUPFAM" id="SSF49899">
    <property type="entry name" value="Concanavalin A-like lectins/glucanases"/>
    <property type="match status" value="1"/>
</dbReference>
<name>A0ABW3K682_9BACT</name>
<proteinExistence type="inferred from homology"/>
<gene>
    <name evidence="4" type="ORF">ACFQ21_20075</name>
</gene>
<dbReference type="InterPro" id="IPR013320">
    <property type="entry name" value="ConA-like_dom_sf"/>
</dbReference>
<dbReference type="PANTHER" id="PTHR10963:SF55">
    <property type="entry name" value="GLYCOSIDE HYDROLASE FAMILY 16 PROTEIN"/>
    <property type="match status" value="1"/>
</dbReference>
<feature type="chain" id="PRO_5047383399" evidence="2">
    <location>
        <begin position="27"/>
        <end position="278"/>
    </location>
</feature>
<reference evidence="5" key="1">
    <citation type="journal article" date="2019" name="Int. J. Syst. Evol. Microbiol.">
        <title>The Global Catalogue of Microorganisms (GCM) 10K type strain sequencing project: providing services to taxonomists for standard genome sequencing and annotation.</title>
        <authorList>
            <consortium name="The Broad Institute Genomics Platform"/>
            <consortium name="The Broad Institute Genome Sequencing Center for Infectious Disease"/>
            <person name="Wu L."/>
            <person name="Ma J."/>
        </authorList>
    </citation>
    <scope>NUCLEOTIDE SEQUENCE [LARGE SCALE GENOMIC DNA]</scope>
    <source>
        <strain evidence="5">CCUG 58938</strain>
    </source>
</reference>
<evidence type="ECO:0000256" key="2">
    <source>
        <dbReference type="SAM" id="SignalP"/>
    </source>
</evidence>
<dbReference type="Pfam" id="PF00722">
    <property type="entry name" value="Glyco_hydro_16"/>
    <property type="match status" value="1"/>
</dbReference>
<dbReference type="InterPro" id="IPR050546">
    <property type="entry name" value="Glycosyl_Hydrlase_16"/>
</dbReference>
<feature type="domain" description="GH16" evidence="3">
    <location>
        <begin position="22"/>
        <end position="278"/>
    </location>
</feature>
<feature type="signal peptide" evidence="2">
    <location>
        <begin position="1"/>
        <end position="26"/>
    </location>
</feature>
<organism evidence="4 5">
    <name type="scientific">Ohtaekwangia kribbensis</name>
    <dbReference type="NCBI Taxonomy" id="688913"/>
    <lineage>
        <taxon>Bacteria</taxon>
        <taxon>Pseudomonadati</taxon>
        <taxon>Bacteroidota</taxon>
        <taxon>Cytophagia</taxon>
        <taxon>Cytophagales</taxon>
        <taxon>Fulvivirgaceae</taxon>
        <taxon>Ohtaekwangia</taxon>
    </lineage>
</organism>